<organism evidence="2">
    <name type="scientific">Escherichia albertii</name>
    <dbReference type="NCBI Taxonomy" id="208962"/>
    <lineage>
        <taxon>Bacteria</taxon>
        <taxon>Pseudomonadati</taxon>
        <taxon>Pseudomonadota</taxon>
        <taxon>Gammaproteobacteria</taxon>
        <taxon>Enterobacterales</taxon>
        <taxon>Enterobacteriaceae</taxon>
        <taxon>Escherichia</taxon>
    </lineage>
</organism>
<name>A0A5A4U4D7_ESCAL</name>
<sequence>MFRARRARNYRWGNLFTSFSPVASNSTQKGMIGKLWKRWIRRRVKMNIEDIAKWLNPIISGWLNYYARYHKSAMKKVCRYINLKLIAWARKKYKTLRYRKTKVCQLMERLSKEKPELFAHWKAGLGNAFA</sequence>
<reference evidence="2" key="1">
    <citation type="submission" date="2019-07" db="EMBL/GenBank/DDBJ databases">
        <title>Overview of O-antigen diversity of Escherichia albertii, an emerging enteropathogen; genetic structure, serology, and development of O-genotyping method.</title>
        <authorList>
            <person name="Ooka T."/>
            <person name="Seto K."/>
            <person name="Ogura Y."/>
            <person name="Iguchi A."/>
            <person name="Imura N."/>
            <person name="Honda M."/>
            <person name="Etoh Y."/>
            <person name="Ikeda T."/>
            <person name="Sugitani W."/>
            <person name="Konno T."/>
            <person name="Kawano K."/>
            <person name="Kudo Y."/>
            <person name="Murakami K."/>
            <person name="Hayashi T."/>
            <person name="Nishi J."/>
        </authorList>
    </citation>
    <scope>NUCLEOTIDE SEQUENCE</scope>
    <source>
        <strain evidence="2">ZAC44-3</strain>
    </source>
</reference>
<keyword evidence="2" id="KW-0548">Nucleotidyltransferase</keyword>
<keyword evidence="2" id="KW-0695">RNA-directed DNA polymerase</keyword>
<dbReference type="Pfam" id="PF08388">
    <property type="entry name" value="GIIM"/>
    <property type="match status" value="1"/>
</dbReference>
<dbReference type="GO" id="GO:0003964">
    <property type="term" value="F:RNA-directed DNA polymerase activity"/>
    <property type="evidence" value="ECO:0007669"/>
    <property type="project" value="UniProtKB-KW"/>
</dbReference>
<keyword evidence="2" id="KW-0808">Transferase</keyword>
<dbReference type="EMBL" id="LC494337">
    <property type="protein sequence ID" value="BBM62805.1"/>
    <property type="molecule type" value="Genomic_DNA"/>
</dbReference>
<accession>A0A5A4U4D7</accession>
<feature type="domain" description="Group II intron maturase-specific" evidence="1">
    <location>
        <begin position="37"/>
        <end position="100"/>
    </location>
</feature>
<dbReference type="AlphaFoldDB" id="A0A5A4U4D7"/>
<evidence type="ECO:0000259" key="1">
    <source>
        <dbReference type="Pfam" id="PF08388"/>
    </source>
</evidence>
<dbReference type="InterPro" id="IPR013597">
    <property type="entry name" value="Mat_intron_G2"/>
</dbReference>
<evidence type="ECO:0000313" key="2">
    <source>
        <dbReference type="EMBL" id="BBM62805.1"/>
    </source>
</evidence>
<protein>
    <submittedName>
        <fullName evidence="2">Group II intron reverse transcriptase/maturase, partial</fullName>
    </submittedName>
</protein>
<proteinExistence type="predicted"/>